<dbReference type="PANTHER" id="PTHR11383">
    <property type="entry name" value="NUCLEOSIDE DIPHOSPHATE-LINKED MOIETY X MOTIF 13"/>
    <property type="match status" value="1"/>
</dbReference>
<evidence type="ECO:0000256" key="3">
    <source>
        <dbReference type="ARBA" id="ARBA00022723"/>
    </source>
</evidence>
<keyword evidence="5" id="KW-0460">Magnesium</keyword>
<evidence type="ECO:0000256" key="6">
    <source>
        <dbReference type="ARBA" id="ARBA00023027"/>
    </source>
</evidence>
<organism evidence="8 9">
    <name type="scientific">Dracunculus medinensis</name>
    <name type="common">Guinea worm</name>
    <dbReference type="NCBI Taxonomy" id="318479"/>
    <lineage>
        <taxon>Eukaryota</taxon>
        <taxon>Metazoa</taxon>
        <taxon>Ecdysozoa</taxon>
        <taxon>Nematoda</taxon>
        <taxon>Chromadorea</taxon>
        <taxon>Rhabditida</taxon>
        <taxon>Spirurina</taxon>
        <taxon>Dracunculoidea</taxon>
        <taxon>Dracunculidae</taxon>
        <taxon>Dracunculus</taxon>
    </lineage>
</organism>
<dbReference type="EC" id="3.6.1.22" evidence="2"/>
<evidence type="ECO:0000256" key="2">
    <source>
        <dbReference type="ARBA" id="ARBA00012381"/>
    </source>
</evidence>
<sequence>LSLGNMTRLDSITAVPIDKIRDLANSLAGKFIDLRWAMFTLPAEYDRNLLSKMYSLSEWNRTFKRCPRCASFLSRCAAKTSAACGYCQSVFYPPISPAIICLVTNRENSHALLVHLPRSPNTVYTLIAGYVQNGESLVEAVRREVGEEAGVDCDEIVQLNMSQSWPIQNNSIMCAFRAVADPKQKLDICKNELLAANWFSREEVQWAFDNTTRNLNHINESIPPKFQFIYVPPYGALSNRMIKHWLGEKP</sequence>
<evidence type="ECO:0000256" key="1">
    <source>
        <dbReference type="ARBA" id="ARBA00001946"/>
    </source>
</evidence>
<keyword evidence="3" id="KW-0479">Metal-binding</keyword>
<dbReference type="Gene3D" id="3.90.79.10">
    <property type="entry name" value="Nucleoside Triphosphate Pyrophosphohydrolase"/>
    <property type="match status" value="1"/>
</dbReference>
<dbReference type="InterPro" id="IPR015797">
    <property type="entry name" value="NUDIX_hydrolase-like_dom_sf"/>
</dbReference>
<dbReference type="SUPFAM" id="SSF55811">
    <property type="entry name" value="Nudix"/>
    <property type="match status" value="1"/>
</dbReference>
<dbReference type="PROSITE" id="PS00893">
    <property type="entry name" value="NUDIX_BOX"/>
    <property type="match status" value="1"/>
</dbReference>
<feature type="domain" description="Nudix hydrolase" evidence="7">
    <location>
        <begin position="94"/>
        <end position="221"/>
    </location>
</feature>
<dbReference type="Gene3D" id="3.90.79.20">
    <property type="match status" value="1"/>
</dbReference>
<evidence type="ECO:0000256" key="5">
    <source>
        <dbReference type="ARBA" id="ARBA00022842"/>
    </source>
</evidence>
<evidence type="ECO:0000313" key="8">
    <source>
        <dbReference type="Proteomes" id="UP000038040"/>
    </source>
</evidence>
<protein>
    <recommendedName>
        <fullName evidence="2">NAD(+) diphosphatase</fullName>
        <ecNumber evidence="2">3.6.1.22</ecNumber>
    </recommendedName>
</protein>
<comment type="cofactor">
    <cofactor evidence="1">
        <name>Mg(2+)</name>
        <dbReference type="ChEBI" id="CHEBI:18420"/>
    </cofactor>
</comment>
<proteinExistence type="predicted"/>
<dbReference type="InterPro" id="IPR000086">
    <property type="entry name" value="NUDIX_hydrolase_dom"/>
</dbReference>
<dbReference type="PROSITE" id="PS51462">
    <property type="entry name" value="NUDIX"/>
    <property type="match status" value="1"/>
</dbReference>
<dbReference type="GO" id="GO:0016787">
    <property type="term" value="F:hydrolase activity"/>
    <property type="evidence" value="ECO:0007669"/>
    <property type="project" value="UniProtKB-KW"/>
</dbReference>
<keyword evidence="6" id="KW-0520">NAD</keyword>
<dbReference type="CDD" id="cd03429">
    <property type="entry name" value="NUDIX_NADH_pyrophosphatase_Nudt13"/>
    <property type="match status" value="1"/>
</dbReference>
<dbReference type="PANTHER" id="PTHR11383:SF3">
    <property type="entry name" value="NAD(P)H PYROPHOSPHATASE NUDT13, MITOCHONDRIAL"/>
    <property type="match status" value="1"/>
</dbReference>
<evidence type="ECO:0000313" key="9">
    <source>
        <dbReference type="WBParaSite" id="DME_0000943201-mRNA-1"/>
    </source>
</evidence>
<dbReference type="InterPro" id="IPR020084">
    <property type="entry name" value="NUDIX_hydrolase_CS"/>
</dbReference>
<evidence type="ECO:0000259" key="7">
    <source>
        <dbReference type="PROSITE" id="PS51462"/>
    </source>
</evidence>
<dbReference type="AlphaFoldDB" id="A0A0N4UNF2"/>
<name>A0A0N4UNF2_DRAME</name>
<dbReference type="GO" id="GO:0046872">
    <property type="term" value="F:metal ion binding"/>
    <property type="evidence" value="ECO:0007669"/>
    <property type="project" value="UniProtKB-KW"/>
</dbReference>
<dbReference type="InterPro" id="IPR049734">
    <property type="entry name" value="NudC-like_C"/>
</dbReference>
<reference evidence="9" key="1">
    <citation type="submission" date="2017-02" db="UniProtKB">
        <authorList>
            <consortium name="WormBaseParasite"/>
        </authorList>
    </citation>
    <scope>IDENTIFICATION</scope>
</reference>
<dbReference type="Proteomes" id="UP000038040">
    <property type="component" value="Unplaced"/>
</dbReference>
<evidence type="ECO:0000256" key="4">
    <source>
        <dbReference type="ARBA" id="ARBA00022801"/>
    </source>
</evidence>
<dbReference type="WBParaSite" id="DME_0000943201-mRNA-1">
    <property type="protein sequence ID" value="DME_0000943201-mRNA-1"/>
    <property type="gene ID" value="DME_0000943201"/>
</dbReference>
<dbReference type="Pfam" id="PF00293">
    <property type="entry name" value="NUDIX"/>
    <property type="match status" value="1"/>
</dbReference>
<accession>A0A0N4UNF2</accession>
<keyword evidence="4" id="KW-0378">Hydrolase</keyword>